<comment type="caution">
    <text evidence="2">The sequence shown here is derived from an EMBL/GenBank/DDBJ whole genome shotgun (WGS) entry which is preliminary data.</text>
</comment>
<reference evidence="2 3" key="1">
    <citation type="submission" date="2020-08" db="EMBL/GenBank/DDBJ databases">
        <title>Sequencing the genomes of 1000 actinobacteria strains.</title>
        <authorList>
            <person name="Klenk H.-P."/>
        </authorList>
    </citation>
    <scope>NUCLEOTIDE SEQUENCE [LARGE SCALE GENOMIC DNA]</scope>
    <source>
        <strain evidence="2 3">DSM 102030</strain>
    </source>
</reference>
<dbReference type="Pfam" id="PF17885">
    <property type="entry name" value="Smoa_sbd"/>
    <property type="match status" value="1"/>
</dbReference>
<dbReference type="RefSeq" id="WP_184575578.1">
    <property type="nucleotide sequence ID" value="NZ_JACHJT010000001.1"/>
</dbReference>
<dbReference type="AlphaFoldDB" id="A0A7W7REB3"/>
<proteinExistence type="predicted"/>
<feature type="domain" description="Styrene monooxygenase StyA putative substrate binding" evidence="1">
    <location>
        <begin position="146"/>
        <end position="253"/>
    </location>
</feature>
<evidence type="ECO:0000313" key="2">
    <source>
        <dbReference type="EMBL" id="MBB4930407.1"/>
    </source>
</evidence>
<dbReference type="InterPro" id="IPR036188">
    <property type="entry name" value="FAD/NAD-bd_sf"/>
</dbReference>
<protein>
    <submittedName>
        <fullName evidence="2">Glycine/D-amino acid oxidase-like deaminating enzyme</fullName>
    </submittedName>
</protein>
<evidence type="ECO:0000259" key="1">
    <source>
        <dbReference type="Pfam" id="PF17885"/>
    </source>
</evidence>
<organism evidence="2 3">
    <name type="scientific">Lipingzhangella halophila</name>
    <dbReference type="NCBI Taxonomy" id="1783352"/>
    <lineage>
        <taxon>Bacteria</taxon>
        <taxon>Bacillati</taxon>
        <taxon>Actinomycetota</taxon>
        <taxon>Actinomycetes</taxon>
        <taxon>Streptosporangiales</taxon>
        <taxon>Nocardiopsidaceae</taxon>
        <taxon>Lipingzhangella</taxon>
    </lineage>
</organism>
<dbReference type="InterPro" id="IPR041654">
    <property type="entry name" value="StyA_sbd"/>
</dbReference>
<dbReference type="Gene3D" id="3.50.50.60">
    <property type="entry name" value="FAD/NAD(P)-binding domain"/>
    <property type="match status" value="3"/>
</dbReference>
<dbReference type="SUPFAM" id="SSF51905">
    <property type="entry name" value="FAD/NAD(P)-binding domain"/>
    <property type="match status" value="1"/>
</dbReference>
<gene>
    <name evidence="2" type="ORF">F4561_001227</name>
</gene>
<dbReference type="EMBL" id="JACHJT010000001">
    <property type="protein sequence ID" value="MBB4930407.1"/>
    <property type="molecule type" value="Genomic_DNA"/>
</dbReference>
<sequence>MRKILIVGGGQAGLQLGLTLLHHEYDVTLMTARTANEVHEGRAVSIQIQYHHALRFEREYGLALSDTEPRPFETCRYTFAGGEGAPGFDWTGQFHGPAQSVDERLKMSTWQRMFEERGGKVIIHPVTSSDLDAMARMFDLVVVAAGHSGLAEMFAPNHAYTLPEVTENVSVLAYVRAPTEQPLPTRGEIHMLPDLGYVVTVPTTSVTGTCELIYFCGPTAGPLGSWPRRVRPREHLDLMLSMLKDRSPELYERFRDADLADARSVAVDYSQPVVRHPVATLPSGGKIMGLGDTVLVCQPQVSQDADNAAKSAEIALKNILNQGDRPFDEEFMLRCFDEFWEYARHMAGHVTEALMNPSPALMEALIAANTHQEIADRFINGLDNPADYADWVTSEEETRDYLERVTGSRTLQPG</sequence>
<keyword evidence="3" id="KW-1185">Reference proteome</keyword>
<dbReference type="Proteomes" id="UP000523007">
    <property type="component" value="Unassembled WGS sequence"/>
</dbReference>
<evidence type="ECO:0000313" key="3">
    <source>
        <dbReference type="Proteomes" id="UP000523007"/>
    </source>
</evidence>
<accession>A0A7W7REB3</accession>
<name>A0A7W7REB3_9ACTN</name>